<proteinExistence type="predicted"/>
<dbReference type="RefSeq" id="WP_379560245.1">
    <property type="nucleotide sequence ID" value="NZ_JBHUMX010000004.1"/>
</dbReference>
<sequence>MPIRNKKRPLYHVILPTPVIVEDQGVEKEVIAFQDNHGFILTKEEVIKARDELIKEIERSKEFYVLDGVEEAIRIENVKTCLSSLSFEMENSRFPMLI</sequence>
<name>A0ABW5PW82_9BACI</name>
<evidence type="ECO:0000313" key="2">
    <source>
        <dbReference type="Proteomes" id="UP001597451"/>
    </source>
</evidence>
<accession>A0ABW5PW82</accession>
<comment type="caution">
    <text evidence="1">The sequence shown here is derived from an EMBL/GenBank/DDBJ whole genome shotgun (WGS) entry which is preliminary data.</text>
</comment>
<evidence type="ECO:0000313" key="1">
    <source>
        <dbReference type="EMBL" id="MFD2627592.1"/>
    </source>
</evidence>
<reference evidence="2" key="1">
    <citation type="journal article" date="2019" name="Int. J. Syst. Evol. Microbiol.">
        <title>The Global Catalogue of Microorganisms (GCM) 10K type strain sequencing project: providing services to taxonomists for standard genome sequencing and annotation.</title>
        <authorList>
            <consortium name="The Broad Institute Genomics Platform"/>
            <consortium name="The Broad Institute Genome Sequencing Center for Infectious Disease"/>
            <person name="Wu L."/>
            <person name="Ma J."/>
        </authorList>
    </citation>
    <scope>NUCLEOTIDE SEQUENCE [LARGE SCALE GENOMIC DNA]</scope>
    <source>
        <strain evidence="2">TISTR 1858</strain>
    </source>
</reference>
<protein>
    <submittedName>
        <fullName evidence="1">Uncharacterized protein</fullName>
    </submittedName>
</protein>
<dbReference type="Proteomes" id="UP001597451">
    <property type="component" value="Unassembled WGS sequence"/>
</dbReference>
<organism evidence="1 2">
    <name type="scientific">Oceanobacillus kapialis</name>
    <dbReference type="NCBI Taxonomy" id="481353"/>
    <lineage>
        <taxon>Bacteria</taxon>
        <taxon>Bacillati</taxon>
        <taxon>Bacillota</taxon>
        <taxon>Bacilli</taxon>
        <taxon>Bacillales</taxon>
        <taxon>Bacillaceae</taxon>
        <taxon>Oceanobacillus</taxon>
    </lineage>
</organism>
<keyword evidence="2" id="KW-1185">Reference proteome</keyword>
<gene>
    <name evidence="1" type="ORF">ACFSUN_02150</name>
</gene>
<dbReference type="EMBL" id="JBHUMX010000004">
    <property type="protein sequence ID" value="MFD2627592.1"/>
    <property type="molecule type" value="Genomic_DNA"/>
</dbReference>